<dbReference type="PROSITE" id="PS00397">
    <property type="entry name" value="RECOMBINASES_1"/>
    <property type="match status" value="1"/>
</dbReference>
<organism evidence="9 10">
    <name type="scientific">Pseudoalteromonas caenipelagi</name>
    <dbReference type="NCBI Taxonomy" id="2726988"/>
    <lineage>
        <taxon>Bacteria</taxon>
        <taxon>Pseudomonadati</taxon>
        <taxon>Pseudomonadota</taxon>
        <taxon>Gammaproteobacteria</taxon>
        <taxon>Alteromonadales</taxon>
        <taxon>Pseudoalteromonadaceae</taxon>
        <taxon>Pseudoalteromonas</taxon>
    </lineage>
</organism>
<proteinExistence type="inferred from homology"/>
<keyword evidence="2" id="KW-0229">DNA integration</keyword>
<evidence type="ECO:0000256" key="2">
    <source>
        <dbReference type="ARBA" id="ARBA00022908"/>
    </source>
</evidence>
<dbReference type="InterPro" id="IPR050639">
    <property type="entry name" value="SSR_resolvase"/>
</dbReference>
<protein>
    <submittedName>
        <fullName evidence="9">Recombinase family protein</fullName>
    </submittedName>
</protein>
<dbReference type="AlphaFoldDB" id="A0A849VE38"/>
<dbReference type="FunFam" id="3.40.50.1390:FF:000001">
    <property type="entry name" value="DNA recombinase"/>
    <property type="match status" value="1"/>
</dbReference>
<evidence type="ECO:0000256" key="4">
    <source>
        <dbReference type="ARBA" id="ARBA00023125"/>
    </source>
</evidence>
<dbReference type="Proteomes" id="UP000586305">
    <property type="component" value="Unassembled WGS sequence"/>
</dbReference>
<dbReference type="GO" id="GO:0003677">
    <property type="term" value="F:DNA binding"/>
    <property type="evidence" value="ECO:0007669"/>
    <property type="project" value="UniProtKB-KW"/>
</dbReference>
<evidence type="ECO:0000313" key="10">
    <source>
        <dbReference type="Proteomes" id="UP000586305"/>
    </source>
</evidence>
<reference evidence="9 10" key="1">
    <citation type="submission" date="2020-04" db="EMBL/GenBank/DDBJ databases">
        <title>Pseudoalteromonas caenipelagi sp. nov., isolated from a tidal flat.</title>
        <authorList>
            <person name="Park S."/>
            <person name="Yoon J.-H."/>
        </authorList>
    </citation>
    <scope>NUCLEOTIDE SEQUENCE [LARGE SCALE GENOMIC DNA]</scope>
    <source>
        <strain evidence="9 10">JBTF-M23</strain>
    </source>
</reference>
<evidence type="ECO:0000256" key="6">
    <source>
        <dbReference type="PIRSR" id="PIRSR606118-50"/>
    </source>
</evidence>
<evidence type="ECO:0000256" key="3">
    <source>
        <dbReference type="ARBA" id="ARBA00023100"/>
    </source>
</evidence>
<comment type="caution">
    <text evidence="9">The sequence shown here is derived from an EMBL/GenBank/DDBJ whole genome shotgun (WGS) entry which is preliminary data.</text>
</comment>
<dbReference type="Gene3D" id="3.40.50.1390">
    <property type="entry name" value="Resolvase, N-terminal catalytic domain"/>
    <property type="match status" value="1"/>
</dbReference>
<dbReference type="PROSITE" id="PS51736">
    <property type="entry name" value="RECOMBINASES_3"/>
    <property type="match status" value="1"/>
</dbReference>
<dbReference type="InterPro" id="IPR006118">
    <property type="entry name" value="Recombinase_CS"/>
</dbReference>
<name>A0A849VE38_9GAMM</name>
<dbReference type="Pfam" id="PF00239">
    <property type="entry name" value="Resolvase"/>
    <property type="match status" value="1"/>
</dbReference>
<dbReference type="PANTHER" id="PTHR30461">
    <property type="entry name" value="DNA-INVERTASE FROM LAMBDOID PROPHAGE"/>
    <property type="match status" value="1"/>
</dbReference>
<feature type="active site" description="O-(5'-phospho-DNA)-serine intermediate" evidence="6 7">
    <location>
        <position position="18"/>
    </location>
</feature>
<dbReference type="InterPro" id="IPR006119">
    <property type="entry name" value="Resolv_N"/>
</dbReference>
<keyword evidence="4" id="KW-0238">DNA-binding</keyword>
<keyword evidence="3" id="KW-0230">DNA invertase</keyword>
<dbReference type="GO" id="GO:0000150">
    <property type="term" value="F:DNA strand exchange activity"/>
    <property type="evidence" value="ECO:0007669"/>
    <property type="project" value="UniProtKB-KW"/>
</dbReference>
<comment type="similarity">
    <text evidence="1">Belongs to the site-specific recombinase resolvase family.</text>
</comment>
<dbReference type="RefSeq" id="WP_171625079.1">
    <property type="nucleotide sequence ID" value="NZ_JABBPG010000002.1"/>
</dbReference>
<dbReference type="CDD" id="cd03768">
    <property type="entry name" value="SR_ResInv"/>
    <property type="match status" value="1"/>
</dbReference>
<dbReference type="SUPFAM" id="SSF53041">
    <property type="entry name" value="Resolvase-like"/>
    <property type="match status" value="1"/>
</dbReference>
<evidence type="ECO:0000259" key="8">
    <source>
        <dbReference type="PROSITE" id="PS51736"/>
    </source>
</evidence>
<evidence type="ECO:0000256" key="1">
    <source>
        <dbReference type="ARBA" id="ARBA00009913"/>
    </source>
</evidence>
<evidence type="ECO:0000313" key="9">
    <source>
        <dbReference type="EMBL" id="NOU49997.1"/>
    </source>
</evidence>
<dbReference type="EMBL" id="JABBPG010000002">
    <property type="protein sequence ID" value="NOU49997.1"/>
    <property type="molecule type" value="Genomic_DNA"/>
</dbReference>
<keyword evidence="10" id="KW-1185">Reference proteome</keyword>
<sequence length="195" mass="21683">MPSKESKQGKLIGYARVSTKDQDLSLQLDDLKRFGVSERDIHSDVVSGAKDNRPGLEACLTALEPGDTLVVWRLDRLGRSMTHLVNTIQELTERGVFFKSLNDGAIDTTTASGELVFNIFSALTQFERRLIQERTNAGLQSARARGRFGGRPAISADDPTVVMAKQMDQNKSLTVEQICNTLKISRATYYRYLAL</sequence>
<dbReference type="SMART" id="SM00857">
    <property type="entry name" value="Resolvase"/>
    <property type="match status" value="1"/>
</dbReference>
<dbReference type="InterPro" id="IPR036162">
    <property type="entry name" value="Resolvase-like_N_sf"/>
</dbReference>
<evidence type="ECO:0000256" key="7">
    <source>
        <dbReference type="PROSITE-ProRule" id="PRU10137"/>
    </source>
</evidence>
<dbReference type="PROSITE" id="PS00398">
    <property type="entry name" value="RECOMBINASES_2"/>
    <property type="match status" value="1"/>
</dbReference>
<evidence type="ECO:0000256" key="5">
    <source>
        <dbReference type="ARBA" id="ARBA00023172"/>
    </source>
</evidence>
<feature type="domain" description="Resolvase/invertase-type recombinase catalytic" evidence="8">
    <location>
        <begin position="10"/>
        <end position="146"/>
    </location>
</feature>
<dbReference type="GO" id="GO:0015074">
    <property type="term" value="P:DNA integration"/>
    <property type="evidence" value="ECO:0007669"/>
    <property type="project" value="UniProtKB-KW"/>
</dbReference>
<dbReference type="PANTHER" id="PTHR30461:SF2">
    <property type="entry name" value="SERINE RECOMBINASE PINE-RELATED"/>
    <property type="match status" value="1"/>
</dbReference>
<gene>
    <name evidence="9" type="ORF">HG263_05530</name>
</gene>
<keyword evidence="5" id="KW-0233">DNA recombination</keyword>
<accession>A0A849VE38</accession>